<name>A0A7T6Z527_9BACI</name>
<keyword evidence="1" id="KW-0472">Membrane</keyword>
<proteinExistence type="predicted"/>
<protein>
    <submittedName>
        <fullName evidence="2">Stage V sporulation protein AB</fullName>
    </submittedName>
</protein>
<evidence type="ECO:0000313" key="2">
    <source>
        <dbReference type="EMBL" id="QQK77049.1"/>
    </source>
</evidence>
<feature type="transmembrane region" description="Helical" evidence="1">
    <location>
        <begin position="75"/>
        <end position="96"/>
    </location>
</feature>
<evidence type="ECO:0000256" key="1">
    <source>
        <dbReference type="SAM" id="Phobius"/>
    </source>
</evidence>
<dbReference type="Pfam" id="PF13782">
    <property type="entry name" value="SpoVAB"/>
    <property type="match status" value="1"/>
</dbReference>
<evidence type="ECO:0000313" key="3">
    <source>
        <dbReference type="Proteomes" id="UP000595823"/>
    </source>
</evidence>
<reference evidence="2 3" key="1">
    <citation type="submission" date="2020-06" db="EMBL/GenBank/DDBJ databases">
        <title>Genomic analysis of Salicibibacter sp. NKC5-3.</title>
        <authorList>
            <person name="Oh Y.J."/>
        </authorList>
    </citation>
    <scope>NUCLEOTIDE SEQUENCE [LARGE SCALE GENOMIC DNA]</scope>
    <source>
        <strain evidence="2 3">NKC5-3</strain>
    </source>
</reference>
<feature type="transmembrane region" description="Helical" evidence="1">
    <location>
        <begin position="116"/>
        <end position="137"/>
    </location>
</feature>
<dbReference type="RefSeq" id="WP_200124174.1">
    <property type="nucleotide sequence ID" value="NZ_CP054705.1"/>
</dbReference>
<dbReference type="KEGG" id="scia:HUG15_16680"/>
<dbReference type="Proteomes" id="UP000595823">
    <property type="component" value="Chromosome"/>
</dbReference>
<organism evidence="2 3">
    <name type="scientific">Salicibibacter cibarius</name>
    <dbReference type="NCBI Taxonomy" id="2743000"/>
    <lineage>
        <taxon>Bacteria</taxon>
        <taxon>Bacillati</taxon>
        <taxon>Bacillota</taxon>
        <taxon>Bacilli</taxon>
        <taxon>Bacillales</taxon>
        <taxon>Bacillaceae</taxon>
        <taxon>Salicibibacter</taxon>
    </lineage>
</organism>
<dbReference type="AlphaFoldDB" id="A0A7T6Z527"/>
<keyword evidence="1" id="KW-1133">Transmembrane helix</keyword>
<keyword evidence="3" id="KW-1185">Reference proteome</keyword>
<gene>
    <name evidence="2" type="ORF">HUG15_16680</name>
</gene>
<keyword evidence="1" id="KW-0812">Transmembrane</keyword>
<dbReference type="EMBL" id="CP054705">
    <property type="protein sequence ID" value="QQK77049.1"/>
    <property type="molecule type" value="Genomic_DNA"/>
</dbReference>
<accession>A0A7T6Z527</accession>
<feature type="transmembrane region" description="Helical" evidence="1">
    <location>
        <begin position="6"/>
        <end position="34"/>
    </location>
</feature>
<sequence length="143" mass="15727">MNVLDAIFIIVSGFSEGLIIGAGLVAFLTILGVIQRLTQLTRTQAYVHAYQWAVILGSFIFTVFGQWNIHFSLPLLSTIITGIFSGMFVGALAAALTEVLNVLPVLAKRTGLVDRIMWLLFAVIFGKVTGSLFQWIIFSPFPY</sequence>
<dbReference type="InterPro" id="IPR020144">
    <property type="entry name" value="SpoVAB"/>
</dbReference>
<feature type="transmembrane region" description="Helical" evidence="1">
    <location>
        <begin position="46"/>
        <end position="69"/>
    </location>
</feature>